<dbReference type="AlphaFoldDB" id="A0A0D0ISF4"/>
<dbReference type="GO" id="GO:0003700">
    <property type="term" value="F:DNA-binding transcription factor activity"/>
    <property type="evidence" value="ECO:0007669"/>
    <property type="project" value="InterPro"/>
</dbReference>
<organism evidence="7 8">
    <name type="scientific">Leucobacter komagatae</name>
    <dbReference type="NCBI Taxonomy" id="55969"/>
    <lineage>
        <taxon>Bacteria</taxon>
        <taxon>Bacillati</taxon>
        <taxon>Actinomycetota</taxon>
        <taxon>Actinomycetes</taxon>
        <taxon>Micrococcales</taxon>
        <taxon>Microbacteriaceae</taxon>
        <taxon>Leucobacter</taxon>
    </lineage>
</organism>
<dbReference type="SMART" id="SM00347">
    <property type="entry name" value="HTH_MARR"/>
    <property type="match status" value="1"/>
</dbReference>
<dbReference type="PANTHER" id="PTHR33164">
    <property type="entry name" value="TRANSCRIPTIONAL REGULATOR, MARR FAMILY"/>
    <property type="match status" value="1"/>
</dbReference>
<evidence type="ECO:0000256" key="4">
    <source>
        <dbReference type="ARBA" id="ARBA00023125"/>
    </source>
</evidence>
<evidence type="ECO:0000259" key="6">
    <source>
        <dbReference type="PROSITE" id="PS50995"/>
    </source>
</evidence>
<dbReference type="GO" id="GO:0005737">
    <property type="term" value="C:cytoplasm"/>
    <property type="evidence" value="ECO:0007669"/>
    <property type="project" value="UniProtKB-SubCell"/>
</dbReference>
<dbReference type="InterPro" id="IPR039422">
    <property type="entry name" value="MarR/SlyA-like"/>
</dbReference>
<protein>
    <submittedName>
        <fullName evidence="7">MarR family transcriptional regulator</fullName>
    </submittedName>
</protein>
<dbReference type="Gene3D" id="1.10.10.10">
    <property type="entry name" value="Winged helix-like DNA-binding domain superfamily/Winged helix DNA-binding domain"/>
    <property type="match status" value="1"/>
</dbReference>
<sequence length="167" mass="18377">MRENRGVTDVDPLLLERQVCFALSVASRSVIGAYKPVLDPLGITHPQYLVMLALWEQRQLSLNELAQLLSQEPSTLSPLVKRLEREGLVARVRSANDERRLEITLTEAGEALRERAVAVPGEMARRLGMSLEELSSIHESMLRLVEAAKRAGDTDAAHTGATDPAQA</sequence>
<evidence type="ECO:0000256" key="3">
    <source>
        <dbReference type="ARBA" id="ARBA00023015"/>
    </source>
</evidence>
<comment type="subcellular location">
    <subcellularLocation>
        <location evidence="1">Cytoplasm</location>
    </subcellularLocation>
</comment>
<dbReference type="EMBL" id="JXSQ01000001">
    <property type="protein sequence ID" value="KIP53897.1"/>
    <property type="molecule type" value="Genomic_DNA"/>
</dbReference>
<keyword evidence="4" id="KW-0238">DNA-binding</keyword>
<dbReference type="PROSITE" id="PS50995">
    <property type="entry name" value="HTH_MARR_2"/>
    <property type="match status" value="1"/>
</dbReference>
<dbReference type="PANTHER" id="PTHR33164:SF5">
    <property type="entry name" value="ORGANIC HYDROPEROXIDE RESISTANCE TRANSCRIPTIONAL REGULATOR"/>
    <property type="match status" value="1"/>
</dbReference>
<evidence type="ECO:0000256" key="1">
    <source>
        <dbReference type="ARBA" id="ARBA00004496"/>
    </source>
</evidence>
<evidence type="ECO:0000256" key="5">
    <source>
        <dbReference type="ARBA" id="ARBA00023163"/>
    </source>
</evidence>
<gene>
    <name evidence="7" type="ORF">SD72_00180</name>
</gene>
<evidence type="ECO:0000256" key="2">
    <source>
        <dbReference type="ARBA" id="ARBA00022490"/>
    </source>
</evidence>
<dbReference type="InterPro" id="IPR000835">
    <property type="entry name" value="HTH_MarR-typ"/>
</dbReference>
<keyword evidence="2" id="KW-0963">Cytoplasm</keyword>
<keyword evidence="5" id="KW-0804">Transcription</keyword>
<dbReference type="Proteomes" id="UP000032120">
    <property type="component" value="Unassembled WGS sequence"/>
</dbReference>
<dbReference type="SUPFAM" id="SSF46785">
    <property type="entry name" value="Winged helix' DNA-binding domain"/>
    <property type="match status" value="1"/>
</dbReference>
<dbReference type="GO" id="GO:0006950">
    <property type="term" value="P:response to stress"/>
    <property type="evidence" value="ECO:0007669"/>
    <property type="project" value="TreeGrafter"/>
</dbReference>
<dbReference type="Pfam" id="PF22381">
    <property type="entry name" value="Staph_reg_Sar_Rot"/>
    <property type="match status" value="1"/>
</dbReference>
<comment type="caution">
    <text evidence="7">The sequence shown here is derived from an EMBL/GenBank/DDBJ whole genome shotgun (WGS) entry which is preliminary data.</text>
</comment>
<accession>A0A0D0ISF4</accession>
<proteinExistence type="predicted"/>
<dbReference type="InterPro" id="IPR055166">
    <property type="entry name" value="Transc_reg_Sar_Rot_HTH"/>
</dbReference>
<feature type="domain" description="HTH marR-type" evidence="6">
    <location>
        <begin position="16"/>
        <end position="146"/>
    </location>
</feature>
<keyword evidence="8" id="KW-1185">Reference proteome</keyword>
<dbReference type="InterPro" id="IPR036390">
    <property type="entry name" value="WH_DNA-bd_sf"/>
</dbReference>
<name>A0A0D0ISF4_9MICO</name>
<reference evidence="7 8" key="1">
    <citation type="submission" date="2015-01" db="EMBL/GenBank/DDBJ databases">
        <title>Draft genome sequence of Leucobacter komagatae strain VKM ST2845.</title>
        <authorList>
            <person name="Karlyshev A.V."/>
            <person name="Kudryashova E.B."/>
        </authorList>
    </citation>
    <scope>NUCLEOTIDE SEQUENCE [LARGE SCALE GENOMIC DNA]</scope>
    <source>
        <strain evidence="7 8">VKM ST2845</strain>
    </source>
</reference>
<dbReference type="InterPro" id="IPR036388">
    <property type="entry name" value="WH-like_DNA-bd_sf"/>
</dbReference>
<evidence type="ECO:0000313" key="8">
    <source>
        <dbReference type="Proteomes" id="UP000032120"/>
    </source>
</evidence>
<evidence type="ECO:0000313" key="7">
    <source>
        <dbReference type="EMBL" id="KIP53897.1"/>
    </source>
</evidence>
<dbReference type="GO" id="GO:0003677">
    <property type="term" value="F:DNA binding"/>
    <property type="evidence" value="ECO:0007669"/>
    <property type="project" value="UniProtKB-KW"/>
</dbReference>
<keyword evidence="3" id="KW-0805">Transcription regulation</keyword>
<dbReference type="OrthoDB" id="9806864at2"/>
<dbReference type="PRINTS" id="PR00598">
    <property type="entry name" value="HTHMARR"/>
</dbReference>